<sequence length="155" mass="17816">MISKIKKIFQDLQQWQLVLVVILINLLNSYTFKVLAEFLGSDLGKGFNENYTINEKLVLFVIVAPLLETFLFQYAVIEICKSRKIALRYCCLLSALIFASNHLYNVFYFLFAFAAGMMLAGLYVTGRSVRNSFLITLITHTIYNGIVFILNIYFP</sequence>
<feature type="transmembrane region" description="Helical" evidence="1">
    <location>
        <begin position="133"/>
        <end position="154"/>
    </location>
</feature>
<protein>
    <recommendedName>
        <fullName evidence="2">CAAX prenyl protease 2/Lysostaphin resistance protein A-like domain-containing protein</fullName>
    </recommendedName>
</protein>
<evidence type="ECO:0000313" key="3">
    <source>
        <dbReference type="EMBL" id="CAA9198941.1"/>
    </source>
</evidence>
<gene>
    <name evidence="3" type="ORF">FLACOL7796_02480</name>
</gene>
<evidence type="ECO:0000256" key="1">
    <source>
        <dbReference type="SAM" id="Phobius"/>
    </source>
</evidence>
<keyword evidence="1" id="KW-1133">Transmembrane helix</keyword>
<dbReference type="EMBL" id="CADCST010000085">
    <property type="protein sequence ID" value="CAA9198941.1"/>
    <property type="molecule type" value="Genomic_DNA"/>
</dbReference>
<proteinExistence type="predicted"/>
<name>A0ABN7ELA9_9FLAO</name>
<reference evidence="3 4" key="1">
    <citation type="submission" date="2020-02" db="EMBL/GenBank/DDBJ databases">
        <authorList>
            <person name="Criscuolo A."/>
        </authorList>
    </citation>
    <scope>NUCLEOTIDE SEQUENCE [LARGE SCALE GENOMIC DNA]</scope>
    <source>
        <strain evidence="3">CECT7796</strain>
    </source>
</reference>
<organism evidence="3 4">
    <name type="scientific">Flavobacterium collinsii</name>
    <dbReference type="NCBI Taxonomy" id="1114861"/>
    <lineage>
        <taxon>Bacteria</taxon>
        <taxon>Pseudomonadati</taxon>
        <taxon>Bacteroidota</taxon>
        <taxon>Flavobacteriia</taxon>
        <taxon>Flavobacteriales</taxon>
        <taxon>Flavobacteriaceae</taxon>
        <taxon>Flavobacterium</taxon>
    </lineage>
</organism>
<accession>A0ABN7ELA9</accession>
<feature type="transmembrane region" description="Helical" evidence="1">
    <location>
        <begin position="85"/>
        <end position="101"/>
    </location>
</feature>
<dbReference type="InterPro" id="IPR003675">
    <property type="entry name" value="Rce1/LyrA-like_dom"/>
</dbReference>
<keyword evidence="1" id="KW-0812">Transmembrane</keyword>
<comment type="caution">
    <text evidence="3">The sequence shown here is derived from an EMBL/GenBank/DDBJ whole genome shotgun (WGS) entry which is preliminary data.</text>
</comment>
<feature type="transmembrane region" description="Helical" evidence="1">
    <location>
        <begin position="12"/>
        <end position="32"/>
    </location>
</feature>
<evidence type="ECO:0000259" key="2">
    <source>
        <dbReference type="Pfam" id="PF02517"/>
    </source>
</evidence>
<keyword evidence="4" id="KW-1185">Reference proteome</keyword>
<keyword evidence="1" id="KW-0472">Membrane</keyword>
<feature type="transmembrane region" description="Helical" evidence="1">
    <location>
        <begin position="57"/>
        <end position="76"/>
    </location>
</feature>
<evidence type="ECO:0000313" key="4">
    <source>
        <dbReference type="Proteomes" id="UP000474567"/>
    </source>
</evidence>
<dbReference type="Pfam" id="PF02517">
    <property type="entry name" value="Rce1-like"/>
    <property type="match status" value="1"/>
</dbReference>
<dbReference type="RefSeq" id="WP_173966435.1">
    <property type="nucleotide sequence ID" value="NZ_CADCST010000085.1"/>
</dbReference>
<dbReference type="Proteomes" id="UP000474567">
    <property type="component" value="Unassembled WGS sequence"/>
</dbReference>
<feature type="domain" description="CAAX prenyl protease 2/Lysostaphin resistance protein A-like" evidence="2">
    <location>
        <begin position="57"/>
        <end position="145"/>
    </location>
</feature>